<protein>
    <submittedName>
        <fullName evidence="4">Phospholipase/carboxylesterase</fullName>
    </submittedName>
</protein>
<dbReference type="AlphaFoldDB" id="A0A1I3YR89"/>
<dbReference type="SUPFAM" id="SSF53474">
    <property type="entry name" value="alpha/beta-Hydrolases"/>
    <property type="match status" value="1"/>
</dbReference>
<keyword evidence="5" id="KW-1185">Reference proteome</keyword>
<dbReference type="Pfam" id="PF02230">
    <property type="entry name" value="Abhydrolase_2"/>
    <property type="match status" value="1"/>
</dbReference>
<dbReference type="OrthoDB" id="9801763at2"/>
<organism evidence="4 5">
    <name type="scientific">Methylocapsa palsarum</name>
    <dbReference type="NCBI Taxonomy" id="1612308"/>
    <lineage>
        <taxon>Bacteria</taxon>
        <taxon>Pseudomonadati</taxon>
        <taxon>Pseudomonadota</taxon>
        <taxon>Alphaproteobacteria</taxon>
        <taxon>Hyphomicrobiales</taxon>
        <taxon>Beijerinckiaceae</taxon>
        <taxon>Methylocapsa</taxon>
    </lineage>
</organism>
<reference evidence="4 5" key="1">
    <citation type="submission" date="2016-10" db="EMBL/GenBank/DDBJ databases">
        <authorList>
            <person name="de Groot N.N."/>
        </authorList>
    </citation>
    <scope>NUCLEOTIDE SEQUENCE [LARGE SCALE GENOMIC DNA]</scope>
    <source>
        <strain evidence="4 5">NE2</strain>
    </source>
</reference>
<comment type="similarity">
    <text evidence="1">Belongs to the AB hydrolase superfamily. AB hydrolase 2 family.</text>
</comment>
<name>A0A1I3YR89_9HYPH</name>
<dbReference type="InterPro" id="IPR029058">
    <property type="entry name" value="AB_hydrolase_fold"/>
</dbReference>
<dbReference type="PANTHER" id="PTHR10655">
    <property type="entry name" value="LYSOPHOSPHOLIPASE-RELATED"/>
    <property type="match status" value="1"/>
</dbReference>
<gene>
    <name evidence="4" type="ORF">SAMN05444581_106121</name>
</gene>
<dbReference type="Gene3D" id="3.40.50.1820">
    <property type="entry name" value="alpha/beta hydrolase"/>
    <property type="match status" value="1"/>
</dbReference>
<evidence type="ECO:0000259" key="3">
    <source>
        <dbReference type="Pfam" id="PF02230"/>
    </source>
</evidence>
<proteinExistence type="inferred from homology"/>
<dbReference type="InterPro" id="IPR050565">
    <property type="entry name" value="LYPA1-2/EST-like"/>
</dbReference>
<keyword evidence="2" id="KW-0378">Hydrolase</keyword>
<dbReference type="RefSeq" id="WP_091681136.1">
    <property type="nucleotide sequence ID" value="NZ_FOSN01000006.1"/>
</dbReference>
<dbReference type="InterPro" id="IPR003140">
    <property type="entry name" value="PLipase/COase/thioEstase"/>
</dbReference>
<sequence>MAMIDGPRIAAKSRAAKQLVVFLHGYGADGNDLIAIGKQWQAFLPDAAFASPHAPEPCGQAPGGRQWFPLTLRDPNERWIGVNKAAPGLNAFLDAELGRLGLDDQHLVLVGFSQGAMMALHSGLRRPRGVAGILGYSGELVGPEHLHEATAAQAGAKAPPVLLIHGNQDEIIEPEALFVSAEDLAKGGIPCQWHLSPGLGHGIDPAGLMHGGLFLAQCFGVRLGGDAKVRL</sequence>
<evidence type="ECO:0000256" key="2">
    <source>
        <dbReference type="ARBA" id="ARBA00022801"/>
    </source>
</evidence>
<feature type="domain" description="Phospholipase/carboxylesterase/thioesterase" evidence="3">
    <location>
        <begin position="6"/>
        <end position="216"/>
    </location>
</feature>
<dbReference type="EMBL" id="FOSN01000006">
    <property type="protein sequence ID" value="SFK34305.1"/>
    <property type="molecule type" value="Genomic_DNA"/>
</dbReference>
<evidence type="ECO:0000313" key="4">
    <source>
        <dbReference type="EMBL" id="SFK34305.1"/>
    </source>
</evidence>
<dbReference type="STRING" id="1612308.SAMN05444581_106121"/>
<dbReference type="PANTHER" id="PTHR10655:SF17">
    <property type="entry name" value="LYSOPHOSPHOLIPASE-LIKE PROTEIN 1"/>
    <property type="match status" value="1"/>
</dbReference>
<evidence type="ECO:0000256" key="1">
    <source>
        <dbReference type="ARBA" id="ARBA00006499"/>
    </source>
</evidence>
<accession>A0A1I3YR89</accession>
<dbReference type="Proteomes" id="UP000198755">
    <property type="component" value="Unassembled WGS sequence"/>
</dbReference>
<dbReference type="GO" id="GO:0016787">
    <property type="term" value="F:hydrolase activity"/>
    <property type="evidence" value="ECO:0007669"/>
    <property type="project" value="UniProtKB-KW"/>
</dbReference>
<evidence type="ECO:0000313" key="5">
    <source>
        <dbReference type="Proteomes" id="UP000198755"/>
    </source>
</evidence>